<feature type="region of interest" description="Disordered" evidence="1">
    <location>
        <begin position="34"/>
        <end position="58"/>
    </location>
</feature>
<keyword evidence="4" id="KW-1185">Reference proteome</keyword>
<dbReference type="Proteomes" id="UP000185728">
    <property type="component" value="Unassembled WGS sequence"/>
</dbReference>
<comment type="caution">
    <text evidence="3">The sequence shown here is derived from an EMBL/GenBank/DDBJ whole genome shotgun (WGS) entry which is preliminary data.</text>
</comment>
<keyword evidence="2" id="KW-1133">Transmembrane helix</keyword>
<evidence type="ECO:0000313" key="3">
    <source>
        <dbReference type="EMBL" id="SIT15118.1"/>
    </source>
</evidence>
<sequence length="58" mass="6605">MNDLVFVFFCIGITIFLIGMVVMLPKILFSSGFKSEDKKKRKRNSRDESGQSKESLTS</sequence>
<dbReference type="EMBL" id="FTOB01000015">
    <property type="protein sequence ID" value="SIT15118.1"/>
    <property type="molecule type" value="Genomic_DNA"/>
</dbReference>
<accession>A0ABY1L238</accession>
<evidence type="ECO:0000256" key="2">
    <source>
        <dbReference type="SAM" id="Phobius"/>
    </source>
</evidence>
<feature type="transmembrane region" description="Helical" evidence="2">
    <location>
        <begin position="6"/>
        <end position="33"/>
    </location>
</feature>
<gene>
    <name evidence="3" type="ORF">SAMN05421766_1153</name>
</gene>
<keyword evidence="2" id="KW-0472">Membrane</keyword>
<protein>
    <submittedName>
        <fullName evidence="3">Uncharacterized protein</fullName>
    </submittedName>
</protein>
<evidence type="ECO:0000256" key="1">
    <source>
        <dbReference type="SAM" id="MobiDB-lite"/>
    </source>
</evidence>
<evidence type="ECO:0000313" key="4">
    <source>
        <dbReference type="Proteomes" id="UP000185728"/>
    </source>
</evidence>
<proteinExistence type="predicted"/>
<keyword evidence="2" id="KW-0812">Transmembrane</keyword>
<organism evidence="3 4">
    <name type="scientific">Zobellia uliginosa</name>
    <dbReference type="NCBI Taxonomy" id="143224"/>
    <lineage>
        <taxon>Bacteria</taxon>
        <taxon>Pseudomonadati</taxon>
        <taxon>Bacteroidota</taxon>
        <taxon>Flavobacteriia</taxon>
        <taxon>Flavobacteriales</taxon>
        <taxon>Flavobacteriaceae</taxon>
        <taxon>Zobellia</taxon>
    </lineage>
</organism>
<reference evidence="3 4" key="1">
    <citation type="submission" date="2017-01" db="EMBL/GenBank/DDBJ databases">
        <authorList>
            <person name="Varghese N."/>
            <person name="Submissions S."/>
        </authorList>
    </citation>
    <scope>NUCLEOTIDE SEQUENCE [LARGE SCALE GENOMIC DNA]</scope>
    <source>
        <strain evidence="3 4">DSM 2061</strain>
    </source>
</reference>
<name>A0ABY1L238_9FLAO</name>